<keyword evidence="7" id="KW-1185">Reference proteome</keyword>
<evidence type="ECO:0000259" key="5">
    <source>
        <dbReference type="PROSITE" id="PS51700"/>
    </source>
</evidence>
<evidence type="ECO:0000313" key="6">
    <source>
        <dbReference type="EMBL" id="KAH3682655.1"/>
    </source>
</evidence>
<evidence type="ECO:0000256" key="1">
    <source>
        <dbReference type="ARBA" id="ARBA00000451"/>
    </source>
</evidence>
<dbReference type="PANTHER" id="PTHR12792:SF0">
    <property type="entry name" value="SEPARIN"/>
    <property type="match status" value="1"/>
</dbReference>
<evidence type="ECO:0000256" key="4">
    <source>
        <dbReference type="ARBA" id="ARBA00022829"/>
    </source>
</evidence>
<name>A0A9P8TL30_WICPI</name>
<dbReference type="EMBL" id="JAEUBG010003517">
    <property type="protein sequence ID" value="KAH3682655.1"/>
    <property type="molecule type" value="Genomic_DNA"/>
</dbReference>
<dbReference type="Proteomes" id="UP000774326">
    <property type="component" value="Unassembled WGS sequence"/>
</dbReference>
<dbReference type="Pfam" id="PF03568">
    <property type="entry name" value="Separin_C"/>
    <property type="match status" value="1"/>
</dbReference>
<comment type="caution">
    <text evidence="6">The sequence shown here is derived from an EMBL/GenBank/DDBJ whole genome shotgun (WGS) entry which is preliminary data.</text>
</comment>
<sequence length="1672" mass="189640">MNDDLEYIIANYAHLRLNGSPSKGPVLSTAAINISLDITTSKGKPSAQTSASIHTHSTFSLDTPMKQQLSMLRNNPTEIYDLCIKAINFCLPQISTLKTLNSSYLALAVYSFRQVYRLRLTSKSSEVAKTHQTLIVNLLQLEGRLHTDFSVTLDQIKFAYLNSEATDFDVIDILSAQMNNSKVANLKVLILQVLLRRFQASDFKYSDELQLFFLNPDYINGSVLSDNHKSALTKIVLSLSKFSPSVEFSQCMNIQFLFYLNSFGFKFEDYVKNISQEQFVEKIRSVIQSLKLLGYVPNMLYQLETQNDQRYFVQTIRSLVPRLKTEPRYSSINWDALDPESKASIGLLRLLKLPNVNPALIVEELKSFNYFNDALIQALCDYLTRTLKTSFEDPNLHSIIIAFTSQISKLDTKTLAFFDSLLSCSSRFIQTPEFLNIALLKVGTLLLTAKQLKRSRNVSSLFFNLALKVDGPFYKSTFLENSLKIQKSLYLGLKTDEELRNLSIKFVRACRLCGTHGLDCKDIVRLVLDEELLNLIGTHGILQKLEQVEELFATKQAFGSSTNFNFKSYSEENQAVLFAILAKHSDLNDLSRVYGSLNINSPVGQMLCGIFYNDMPIIKSTQRAVGSAKPFDFLIKLFYYLTVEIKSKSTTNLLKIVQMYVSNWVSRNKGSVAAFELEFLSKLFSYLRFVNFRKTALMVLKELEGYRGLALSSKFQSWFLSHRLDVGISLRAVDEGDVAELEKALMAAPSIPFTDIDHFLNFLSLNLLKLRYHLMNYNVDKLVECSRVMNHVIQASNGALDLKNKNGHSKTVFIRIATLVMNLYFYRCKALALFGDQKEIISSLLKCIGISRLVIHLDSGNLEALRLLSSSYTNLIQKLIQLGLSKDVEFFISEFQRFSKTIFKYRMLYTQNMFFICYCSHILGKESQMLEYKGLSDTNYKTLNHMISSTSDLFIDNHKLQFFKLLSDVYCSSEKSEELVLAKSKMSAFLDNYQKEHHDVAKIWRLNYEIQYDCTRLLDLHALNGNPYLKSTFDILNSKKLLFQAQSALSSDPVFSTLEDSALSIPAANNLDLLDIPVPGSAKARNSTNIKKSVTLLKESRLLVLGLLDKLRYLANYQISDIYKVLSLDLLTLSGISDDYYYQNIDECFKLNDHSKSQPLINEKLMSQLIRNSKETETIGPIFNLPDGTITGLLDDKDQDIISLLPENWQVISIDVCSFNGDLVILKFSKDSSKPNMIRLPVNRHTSRVYGEETFTLKDALVELNGIIARSDATMTAARTSSITNAEDRKKWHLERSQLDEELKLLLDKIELCWLGGFKGIFDQRKFTVEQIQDFRVKFLNIINANVPSRNPKHQNGGTTKMVEIDDFVIELFLRLGNPSDLASVNILEDLIYFFLDILLFHGEENAYDEIDMDSIYVQVEMLLDEQQTSFPNVSENKHTVLIIGKECISIPWESLPCLRSCSVSRVPSLSLLVKLLQQHQGLSISRTDGTFLLNPSGDLVKTQDRFEKILETFGASRNWRGMTNKKPTEDEVVDLITNSNLHIYVGHGGGESYIRSSTLKKLESIAPTLLLGCSSVQLTDNNLLEPTGTAYSYLIGGCPLVVGNLWDVTDKDIDMFTLSVFDKWGLSRSIFDSENSVDICQAVQLSRDNCKLKYMNGAAPVVYGLPFKIVN</sequence>
<keyword evidence="3" id="KW-0378">Hydrolase</keyword>
<dbReference type="InterPro" id="IPR030397">
    <property type="entry name" value="SEPARIN_core_dom"/>
</dbReference>
<dbReference type="GO" id="GO:0005737">
    <property type="term" value="C:cytoplasm"/>
    <property type="evidence" value="ECO:0007669"/>
    <property type="project" value="TreeGrafter"/>
</dbReference>
<dbReference type="GO" id="GO:0004197">
    <property type="term" value="F:cysteine-type endopeptidase activity"/>
    <property type="evidence" value="ECO:0007669"/>
    <property type="project" value="InterPro"/>
</dbReference>
<dbReference type="InterPro" id="IPR005314">
    <property type="entry name" value="Peptidase_C50"/>
</dbReference>
<proteinExistence type="predicted"/>
<accession>A0A9P8TL30</accession>
<evidence type="ECO:0000256" key="2">
    <source>
        <dbReference type="ARBA" id="ARBA00012489"/>
    </source>
</evidence>
<evidence type="ECO:0000256" key="3">
    <source>
        <dbReference type="ARBA" id="ARBA00022801"/>
    </source>
</evidence>
<evidence type="ECO:0000313" key="7">
    <source>
        <dbReference type="Proteomes" id="UP000774326"/>
    </source>
</evidence>
<dbReference type="EC" id="3.4.22.49" evidence="2"/>
<reference evidence="6" key="2">
    <citation type="submission" date="2021-01" db="EMBL/GenBank/DDBJ databases">
        <authorList>
            <person name="Schikora-Tamarit M.A."/>
        </authorList>
    </citation>
    <scope>NUCLEOTIDE SEQUENCE</scope>
    <source>
        <strain evidence="6">CBS2887</strain>
    </source>
</reference>
<comment type="catalytic activity">
    <reaction evidence="1">
        <text>All bonds known to be hydrolyzed by this endopeptidase have arginine in P1 and an acidic residue in P4. P6 is often occupied by an acidic residue or by a hydroxy-amino-acid residue, the phosphorylation of which enhances cleavage.</text>
        <dbReference type="EC" id="3.4.22.49"/>
    </reaction>
</comment>
<dbReference type="GO" id="GO:0006508">
    <property type="term" value="P:proteolysis"/>
    <property type="evidence" value="ECO:0007669"/>
    <property type="project" value="InterPro"/>
</dbReference>
<dbReference type="GO" id="GO:0072686">
    <property type="term" value="C:mitotic spindle"/>
    <property type="evidence" value="ECO:0007669"/>
    <property type="project" value="TreeGrafter"/>
</dbReference>
<dbReference type="PANTHER" id="PTHR12792">
    <property type="entry name" value="EXTRA SPINDLE POLES 1-RELATED"/>
    <property type="match status" value="1"/>
</dbReference>
<keyword evidence="4" id="KW-0159">Chromosome partition</keyword>
<dbReference type="PROSITE" id="PS51700">
    <property type="entry name" value="SEPARIN"/>
    <property type="match status" value="1"/>
</dbReference>
<gene>
    <name evidence="6" type="ORF">WICPIJ_006369</name>
</gene>
<reference evidence="6" key="1">
    <citation type="journal article" date="2021" name="Open Biol.">
        <title>Shared evolutionary footprints suggest mitochondrial oxidative damage underlies multiple complex I losses in fungi.</title>
        <authorList>
            <person name="Schikora-Tamarit M.A."/>
            <person name="Marcet-Houben M."/>
            <person name="Nosek J."/>
            <person name="Gabaldon T."/>
        </authorList>
    </citation>
    <scope>NUCLEOTIDE SEQUENCE</scope>
    <source>
        <strain evidence="6">CBS2887</strain>
    </source>
</reference>
<dbReference type="GO" id="GO:0005634">
    <property type="term" value="C:nucleus"/>
    <property type="evidence" value="ECO:0007669"/>
    <property type="project" value="InterPro"/>
</dbReference>
<dbReference type="GO" id="GO:0044732">
    <property type="term" value="C:mitotic spindle pole body"/>
    <property type="evidence" value="ECO:0007669"/>
    <property type="project" value="TreeGrafter"/>
</dbReference>
<dbReference type="OrthoDB" id="10255632at2759"/>
<dbReference type="GO" id="GO:0051307">
    <property type="term" value="P:meiotic chromosome separation"/>
    <property type="evidence" value="ECO:0007669"/>
    <property type="project" value="TreeGrafter"/>
</dbReference>
<protein>
    <recommendedName>
        <fullName evidence="2">separase</fullName>
        <ecNumber evidence="2">3.4.22.49</ecNumber>
    </recommendedName>
</protein>
<organism evidence="6 7">
    <name type="scientific">Wickerhamomyces pijperi</name>
    <name type="common">Yeast</name>
    <name type="synonym">Pichia pijperi</name>
    <dbReference type="NCBI Taxonomy" id="599730"/>
    <lineage>
        <taxon>Eukaryota</taxon>
        <taxon>Fungi</taxon>
        <taxon>Dikarya</taxon>
        <taxon>Ascomycota</taxon>
        <taxon>Saccharomycotina</taxon>
        <taxon>Saccharomycetes</taxon>
        <taxon>Phaffomycetales</taxon>
        <taxon>Wickerhamomycetaceae</taxon>
        <taxon>Wickerhamomyces</taxon>
    </lineage>
</organism>
<feature type="domain" description="Peptidase C50" evidence="5">
    <location>
        <begin position="1487"/>
        <end position="1585"/>
    </location>
</feature>